<evidence type="ECO:0000313" key="2">
    <source>
        <dbReference type="EMBL" id="OGN15289.1"/>
    </source>
</evidence>
<reference evidence="2 3" key="1">
    <citation type="journal article" date="2016" name="Nat. Commun.">
        <title>Thousands of microbial genomes shed light on interconnected biogeochemical processes in an aquifer system.</title>
        <authorList>
            <person name="Anantharaman K."/>
            <person name="Brown C.T."/>
            <person name="Hug L.A."/>
            <person name="Sharon I."/>
            <person name="Castelle C.J."/>
            <person name="Probst A.J."/>
            <person name="Thomas B.C."/>
            <person name="Singh A."/>
            <person name="Wilkins M.J."/>
            <person name="Karaoz U."/>
            <person name="Brodie E.L."/>
            <person name="Williams K.H."/>
            <person name="Hubbard S.S."/>
            <person name="Banfield J.F."/>
        </authorList>
    </citation>
    <scope>NUCLEOTIDE SEQUENCE [LARGE SCALE GENOMIC DNA]</scope>
</reference>
<comment type="caution">
    <text evidence="2">The sequence shown here is derived from an EMBL/GenBank/DDBJ whole genome shotgun (WGS) entry which is preliminary data.</text>
</comment>
<dbReference type="EMBL" id="MGJV01000013">
    <property type="protein sequence ID" value="OGN15289.1"/>
    <property type="molecule type" value="Genomic_DNA"/>
</dbReference>
<dbReference type="AlphaFoldDB" id="A0A1F8FSH0"/>
<gene>
    <name evidence="2" type="ORF">A3J47_00685</name>
</gene>
<evidence type="ECO:0000256" key="1">
    <source>
        <dbReference type="SAM" id="Coils"/>
    </source>
</evidence>
<feature type="coiled-coil region" evidence="1">
    <location>
        <begin position="10"/>
        <end position="37"/>
    </location>
</feature>
<name>A0A1F8FSH0_9BACT</name>
<keyword evidence="1" id="KW-0175">Coiled coil</keyword>
<evidence type="ECO:0000313" key="3">
    <source>
        <dbReference type="Proteomes" id="UP000176581"/>
    </source>
</evidence>
<protein>
    <submittedName>
        <fullName evidence="2">Uncharacterized protein</fullName>
    </submittedName>
</protein>
<organism evidence="2 3">
    <name type="scientific">Candidatus Yanofskybacteria bacterium RIFCSPHIGHO2_02_FULL_43_22</name>
    <dbReference type="NCBI Taxonomy" id="1802681"/>
    <lineage>
        <taxon>Bacteria</taxon>
        <taxon>Candidatus Yanofskyibacteriota</taxon>
    </lineage>
</organism>
<proteinExistence type="predicted"/>
<dbReference type="Proteomes" id="UP000176581">
    <property type="component" value="Unassembled WGS sequence"/>
</dbReference>
<accession>A0A1F8FSH0</accession>
<sequence length="122" mass="14113">MATYYPDNNNQELLDRISELEKQNRELNIALMRKSAEASVAREKLKRCKLEWEIVADQTGHNLCWVAIARALKVTIGHTGKYPDPDNVSPEQFARGCIEYHKRLFGDCGIELAFMRYKPDQK</sequence>